<gene>
    <name evidence="6" type="ORF">Pfra01_000648700</name>
    <name evidence="7" type="ORF">Pfra01_002901800</name>
</gene>
<evidence type="ECO:0000256" key="4">
    <source>
        <dbReference type="ARBA" id="ARBA00022729"/>
    </source>
</evidence>
<accession>A0A9W6YLI1</accession>
<comment type="caution">
    <text evidence="7">The sequence shown here is derived from an EMBL/GenBank/DDBJ whole genome shotgun (WGS) entry which is preliminary data.</text>
</comment>
<evidence type="ECO:0000256" key="2">
    <source>
        <dbReference type="ARBA" id="ARBA00010400"/>
    </source>
</evidence>
<evidence type="ECO:0000256" key="3">
    <source>
        <dbReference type="ARBA" id="ARBA00022525"/>
    </source>
</evidence>
<comment type="domain">
    <text evidence="5">The RxLR-dEER motif acts to carry the protein into the host cell cytoplasm through binding to cell surface phosphatidylinositol-3-phosphate.</text>
</comment>
<proteinExistence type="inferred from homology"/>
<evidence type="ECO:0000313" key="6">
    <source>
        <dbReference type="EMBL" id="GMF29856.1"/>
    </source>
</evidence>
<dbReference type="OrthoDB" id="128458at2759"/>
<keyword evidence="4 5" id="KW-0732">Signal</keyword>
<comment type="similarity">
    <text evidence="2 5">Belongs to the RxLR effector family.</text>
</comment>
<evidence type="ECO:0000256" key="1">
    <source>
        <dbReference type="ARBA" id="ARBA00004613"/>
    </source>
</evidence>
<organism evidence="7 8">
    <name type="scientific">Phytophthora fragariaefolia</name>
    <dbReference type="NCBI Taxonomy" id="1490495"/>
    <lineage>
        <taxon>Eukaryota</taxon>
        <taxon>Sar</taxon>
        <taxon>Stramenopiles</taxon>
        <taxon>Oomycota</taxon>
        <taxon>Peronosporomycetes</taxon>
        <taxon>Peronosporales</taxon>
        <taxon>Peronosporaceae</taxon>
        <taxon>Phytophthora</taxon>
    </lineage>
</organism>
<dbReference type="Pfam" id="PF16810">
    <property type="entry name" value="RXLR"/>
    <property type="match status" value="1"/>
</dbReference>
<dbReference type="EMBL" id="BSXT01000550">
    <property type="protein sequence ID" value="GMF29856.1"/>
    <property type="molecule type" value="Genomic_DNA"/>
</dbReference>
<comment type="subcellular location">
    <subcellularLocation>
        <location evidence="1 5">Secreted</location>
    </subcellularLocation>
</comment>
<evidence type="ECO:0000313" key="8">
    <source>
        <dbReference type="Proteomes" id="UP001165121"/>
    </source>
</evidence>
<feature type="chain" id="PRO_5044948351" description="RxLR effector protein" evidence="5">
    <location>
        <begin position="21"/>
        <end position="119"/>
    </location>
</feature>
<sequence length="119" mass="13830">MRFSTVLLVIGAMLLGNSNALSTEVKTKQRLLRAHKVHHKIHHAKVTDEERGWFNSLPEQFQRMKNQPAYLEQTFKNWKSGMGSVDEAVAFMKSQELKSSDIEYFKKLYVKSLKAHRSH</sequence>
<keyword evidence="8" id="KW-1185">Reference proteome</keyword>
<dbReference type="EMBL" id="BSXT01013813">
    <property type="protein sequence ID" value="GMF90255.1"/>
    <property type="molecule type" value="Genomic_DNA"/>
</dbReference>
<evidence type="ECO:0000256" key="5">
    <source>
        <dbReference type="RuleBase" id="RU367124"/>
    </source>
</evidence>
<name>A0A9W6YLI1_9STRA</name>
<reference evidence="7" key="1">
    <citation type="submission" date="2023-04" db="EMBL/GenBank/DDBJ databases">
        <title>Phytophthora fragariaefolia NBRC 109709.</title>
        <authorList>
            <person name="Ichikawa N."/>
            <person name="Sato H."/>
            <person name="Tonouchi N."/>
        </authorList>
    </citation>
    <scope>NUCLEOTIDE SEQUENCE</scope>
    <source>
        <strain evidence="7">NBRC 109709</strain>
    </source>
</reference>
<dbReference type="AlphaFoldDB" id="A0A9W6YLI1"/>
<dbReference type="Proteomes" id="UP001165121">
    <property type="component" value="Unassembled WGS sequence"/>
</dbReference>
<dbReference type="InterPro" id="IPR031825">
    <property type="entry name" value="RXLR"/>
</dbReference>
<comment type="function">
    <text evidence="5">Effector that suppresses plant defense responses during pathogen infection.</text>
</comment>
<keyword evidence="3 5" id="KW-0964">Secreted</keyword>
<evidence type="ECO:0000313" key="7">
    <source>
        <dbReference type="EMBL" id="GMF90255.1"/>
    </source>
</evidence>
<protein>
    <recommendedName>
        <fullName evidence="5">RxLR effector protein</fullName>
    </recommendedName>
</protein>
<feature type="signal peptide" evidence="5">
    <location>
        <begin position="1"/>
        <end position="20"/>
    </location>
</feature>